<feature type="domain" description="Glutaredoxin" evidence="2">
    <location>
        <begin position="15"/>
        <end position="54"/>
    </location>
</feature>
<accession>A0A7Y2LWU1</accession>
<evidence type="ECO:0000313" key="3">
    <source>
        <dbReference type="EMBL" id="NNH02294.1"/>
    </source>
</evidence>
<feature type="region of interest" description="Disordered" evidence="1">
    <location>
        <begin position="94"/>
        <end position="114"/>
    </location>
</feature>
<name>A0A7Y2LWU1_9MICO</name>
<dbReference type="InterPro" id="IPR017937">
    <property type="entry name" value="Thioredoxin_CS"/>
</dbReference>
<dbReference type="RefSeq" id="WP_167034428.1">
    <property type="nucleotide sequence ID" value="NZ_BAAANA010000002.1"/>
</dbReference>
<dbReference type="EMBL" id="JABEMB010000001">
    <property type="protein sequence ID" value="NNH02294.1"/>
    <property type="molecule type" value="Genomic_DNA"/>
</dbReference>
<evidence type="ECO:0000313" key="4">
    <source>
        <dbReference type="Proteomes" id="UP000543598"/>
    </source>
</evidence>
<evidence type="ECO:0000259" key="2">
    <source>
        <dbReference type="Pfam" id="PF00462"/>
    </source>
</evidence>
<dbReference type="Pfam" id="PF00462">
    <property type="entry name" value="Glutaredoxin"/>
    <property type="match status" value="1"/>
</dbReference>
<dbReference type="SUPFAM" id="SSF52833">
    <property type="entry name" value="Thioredoxin-like"/>
    <property type="match status" value="1"/>
</dbReference>
<reference evidence="3 4" key="1">
    <citation type="submission" date="2020-05" db="EMBL/GenBank/DDBJ databases">
        <title>MicrobeNet Type strains.</title>
        <authorList>
            <person name="Nicholson A.C."/>
        </authorList>
    </citation>
    <scope>NUCLEOTIDE SEQUENCE [LARGE SCALE GENOMIC DNA]</scope>
    <source>
        <strain evidence="3 4">JCM 14282</strain>
    </source>
</reference>
<dbReference type="InterPro" id="IPR036249">
    <property type="entry name" value="Thioredoxin-like_sf"/>
</dbReference>
<proteinExistence type="predicted"/>
<sequence length="114" mass="11748">MADDITPYLPAAGEVTVFSAEWCGHCTRLKGQLARAGVGYREVQIEQDPAAERIAAHVNGGDWLIPTVVFPDGQALVNPSLAVVQATLASVPPASASRSGATLACQASTTSRSG</sequence>
<dbReference type="InterPro" id="IPR002109">
    <property type="entry name" value="Glutaredoxin"/>
</dbReference>
<dbReference type="Proteomes" id="UP000543598">
    <property type="component" value="Unassembled WGS sequence"/>
</dbReference>
<dbReference type="Gene3D" id="3.40.30.10">
    <property type="entry name" value="Glutaredoxin"/>
    <property type="match status" value="1"/>
</dbReference>
<dbReference type="CDD" id="cd02976">
    <property type="entry name" value="NrdH"/>
    <property type="match status" value="1"/>
</dbReference>
<protein>
    <submittedName>
        <fullName evidence="3">NrdH-redoxin</fullName>
    </submittedName>
</protein>
<keyword evidence="4" id="KW-1185">Reference proteome</keyword>
<dbReference type="PROSITE" id="PS00194">
    <property type="entry name" value="THIOREDOXIN_1"/>
    <property type="match status" value="1"/>
</dbReference>
<evidence type="ECO:0000256" key="1">
    <source>
        <dbReference type="SAM" id="MobiDB-lite"/>
    </source>
</evidence>
<dbReference type="AlphaFoldDB" id="A0A7Y2LWU1"/>
<organism evidence="3 4">
    <name type="scientific">Microbacterium ulmi</name>
    <dbReference type="NCBI Taxonomy" id="179095"/>
    <lineage>
        <taxon>Bacteria</taxon>
        <taxon>Bacillati</taxon>
        <taxon>Actinomycetota</taxon>
        <taxon>Actinomycetes</taxon>
        <taxon>Micrococcales</taxon>
        <taxon>Microbacteriaceae</taxon>
        <taxon>Microbacterium</taxon>
    </lineage>
</organism>
<gene>
    <name evidence="3" type="ORF">HLA99_00180</name>
</gene>
<feature type="compositionally biased region" description="Polar residues" evidence="1">
    <location>
        <begin position="96"/>
        <end position="114"/>
    </location>
</feature>
<comment type="caution">
    <text evidence="3">The sequence shown here is derived from an EMBL/GenBank/DDBJ whole genome shotgun (WGS) entry which is preliminary data.</text>
</comment>